<keyword evidence="9" id="KW-1185">Reference proteome</keyword>
<dbReference type="NCBIfam" id="TIGR00005">
    <property type="entry name" value="rluA_subfam"/>
    <property type="match status" value="1"/>
</dbReference>
<dbReference type="EMBL" id="QQAY01000001">
    <property type="protein sequence ID" value="RDI47751.1"/>
    <property type="molecule type" value="Genomic_DNA"/>
</dbReference>
<keyword evidence="3 6" id="KW-0413">Isomerase</keyword>
<dbReference type="InterPro" id="IPR006145">
    <property type="entry name" value="PsdUridine_synth_RsuA/RluA"/>
</dbReference>
<dbReference type="PROSITE" id="PS01129">
    <property type="entry name" value="PSI_RLU"/>
    <property type="match status" value="1"/>
</dbReference>
<organism evidence="8 9">
    <name type="scientific">Falsibacillus pallidus</name>
    <dbReference type="NCBI Taxonomy" id="493781"/>
    <lineage>
        <taxon>Bacteria</taxon>
        <taxon>Bacillati</taxon>
        <taxon>Bacillota</taxon>
        <taxon>Bacilli</taxon>
        <taxon>Bacillales</taxon>
        <taxon>Bacillaceae</taxon>
        <taxon>Falsibacillus</taxon>
    </lineage>
</organism>
<dbReference type="GO" id="GO:0009982">
    <property type="term" value="F:pseudouridine synthase activity"/>
    <property type="evidence" value="ECO:0007669"/>
    <property type="project" value="InterPro"/>
</dbReference>
<dbReference type="CDD" id="cd00165">
    <property type="entry name" value="S4"/>
    <property type="match status" value="1"/>
</dbReference>
<accession>A0A370GW34</accession>
<comment type="caution">
    <text evidence="8">The sequence shown here is derived from an EMBL/GenBank/DDBJ whole genome shotgun (WGS) entry which is preliminary data.</text>
</comment>
<dbReference type="SUPFAM" id="SSF55120">
    <property type="entry name" value="Pseudouridine synthase"/>
    <property type="match status" value="1"/>
</dbReference>
<feature type="domain" description="Pseudouridine synthase RsuA/RluA-like" evidence="7">
    <location>
        <begin position="90"/>
        <end position="240"/>
    </location>
</feature>
<evidence type="ECO:0000256" key="4">
    <source>
        <dbReference type="PIRSR" id="PIRSR606225-1"/>
    </source>
</evidence>
<evidence type="ECO:0000256" key="2">
    <source>
        <dbReference type="ARBA" id="ARBA00010876"/>
    </source>
</evidence>
<evidence type="ECO:0000256" key="5">
    <source>
        <dbReference type="PROSITE-ProRule" id="PRU00182"/>
    </source>
</evidence>
<dbReference type="InterPro" id="IPR050188">
    <property type="entry name" value="RluA_PseudoU_synthase"/>
</dbReference>
<dbReference type="PROSITE" id="PS50889">
    <property type="entry name" value="S4"/>
    <property type="match status" value="1"/>
</dbReference>
<evidence type="ECO:0000259" key="7">
    <source>
        <dbReference type="Pfam" id="PF00849"/>
    </source>
</evidence>
<evidence type="ECO:0000256" key="1">
    <source>
        <dbReference type="ARBA" id="ARBA00000073"/>
    </source>
</evidence>
<dbReference type="EC" id="5.4.99.-" evidence="6"/>
<sequence>MNSFVLTWEIDDAGKEMSIKDFLAAREISKRALTDIKFSGGRIEVNGQVVNVRYLLKTGDKLTVLFPPEIPSSGLLGQDIPLDIVYEDDHVLVINKPPGMNTIPSRDRPDGSIANAVLGLYNKKMIGATIHIVTRLDRDTSGLLLIAKNRYCHHLLSKQQKTNQLTRTYLAVAEGNISPEKGVIDAPIGRKPTSIIEREVNEQGKKAVTHYEVIRSQPSHSLVELKLETGRTHQIRVHMSYIGHPLAGDDLYGGSTEHIKRQALHCVKLEFYHPIQDEKLIFTADLPKDMEQLAKADF</sequence>
<dbReference type="InterPro" id="IPR006225">
    <property type="entry name" value="PsdUridine_synth_RluC/D"/>
</dbReference>
<gene>
    <name evidence="8" type="ORF">DFR59_101414</name>
</gene>
<evidence type="ECO:0000256" key="3">
    <source>
        <dbReference type="ARBA" id="ARBA00023235"/>
    </source>
</evidence>
<proteinExistence type="inferred from homology"/>
<name>A0A370GW34_9BACI</name>
<dbReference type="InterPro" id="IPR006224">
    <property type="entry name" value="PsdUridine_synth_RluA-like_CS"/>
</dbReference>
<dbReference type="Pfam" id="PF00849">
    <property type="entry name" value="PseudoU_synth_2"/>
    <property type="match status" value="1"/>
</dbReference>
<evidence type="ECO:0000256" key="6">
    <source>
        <dbReference type="RuleBase" id="RU362028"/>
    </source>
</evidence>
<reference evidence="8 9" key="1">
    <citation type="submission" date="2018-07" db="EMBL/GenBank/DDBJ databases">
        <title>Genomic Encyclopedia of Type Strains, Phase IV (KMG-IV): sequencing the most valuable type-strain genomes for metagenomic binning, comparative biology and taxonomic classification.</title>
        <authorList>
            <person name="Goeker M."/>
        </authorList>
    </citation>
    <scope>NUCLEOTIDE SEQUENCE [LARGE SCALE GENOMIC DNA]</scope>
    <source>
        <strain evidence="8 9">DSM 25281</strain>
    </source>
</reference>
<dbReference type="PANTHER" id="PTHR21600:SF35">
    <property type="entry name" value="PSEUDOURIDINE SYNTHASE"/>
    <property type="match status" value="1"/>
</dbReference>
<dbReference type="OrthoDB" id="9807829at2"/>
<keyword evidence="5" id="KW-0694">RNA-binding</keyword>
<comment type="catalytic activity">
    <reaction evidence="1 6">
        <text>a uridine in RNA = a pseudouridine in RNA</text>
        <dbReference type="Rhea" id="RHEA:48348"/>
        <dbReference type="Rhea" id="RHEA-COMP:12068"/>
        <dbReference type="Rhea" id="RHEA-COMP:12069"/>
        <dbReference type="ChEBI" id="CHEBI:65314"/>
        <dbReference type="ChEBI" id="CHEBI:65315"/>
    </reaction>
</comment>
<evidence type="ECO:0000313" key="9">
    <source>
        <dbReference type="Proteomes" id="UP000255326"/>
    </source>
</evidence>
<dbReference type="FunFam" id="3.30.2350.10:FF:000005">
    <property type="entry name" value="Pseudouridine synthase"/>
    <property type="match status" value="1"/>
</dbReference>
<dbReference type="Proteomes" id="UP000255326">
    <property type="component" value="Unassembled WGS sequence"/>
</dbReference>
<dbReference type="CDD" id="cd02869">
    <property type="entry name" value="PseudoU_synth_RluA_like"/>
    <property type="match status" value="1"/>
</dbReference>
<dbReference type="PANTHER" id="PTHR21600">
    <property type="entry name" value="MITOCHONDRIAL RNA PSEUDOURIDINE SYNTHASE"/>
    <property type="match status" value="1"/>
</dbReference>
<protein>
    <recommendedName>
        <fullName evidence="6">Pseudouridine synthase</fullName>
        <ecNumber evidence="6">5.4.99.-</ecNumber>
    </recommendedName>
</protein>
<dbReference type="RefSeq" id="WP_114743954.1">
    <property type="nucleotide sequence ID" value="NZ_QQAY01000001.1"/>
</dbReference>
<comment type="function">
    <text evidence="6">Responsible for synthesis of pseudouridine from uracil.</text>
</comment>
<feature type="active site" evidence="4">
    <location>
        <position position="137"/>
    </location>
</feature>
<dbReference type="Gene3D" id="3.30.2350.10">
    <property type="entry name" value="Pseudouridine synthase"/>
    <property type="match status" value="1"/>
</dbReference>
<dbReference type="GO" id="GO:0003723">
    <property type="term" value="F:RNA binding"/>
    <property type="evidence" value="ECO:0007669"/>
    <property type="project" value="UniProtKB-KW"/>
</dbReference>
<dbReference type="GO" id="GO:0140098">
    <property type="term" value="F:catalytic activity, acting on RNA"/>
    <property type="evidence" value="ECO:0007669"/>
    <property type="project" value="UniProtKB-ARBA"/>
</dbReference>
<dbReference type="InterPro" id="IPR020103">
    <property type="entry name" value="PsdUridine_synth_cat_dom_sf"/>
</dbReference>
<evidence type="ECO:0000313" key="8">
    <source>
        <dbReference type="EMBL" id="RDI47751.1"/>
    </source>
</evidence>
<comment type="similarity">
    <text evidence="2 6">Belongs to the pseudouridine synthase RluA family.</text>
</comment>
<dbReference type="GO" id="GO:0000455">
    <property type="term" value="P:enzyme-directed rRNA pseudouridine synthesis"/>
    <property type="evidence" value="ECO:0007669"/>
    <property type="project" value="TreeGrafter"/>
</dbReference>
<dbReference type="AlphaFoldDB" id="A0A370GW34"/>